<evidence type="ECO:0000313" key="2">
    <source>
        <dbReference type="Proteomes" id="UP001476798"/>
    </source>
</evidence>
<protein>
    <submittedName>
        <fullName evidence="1">Uncharacterized protein</fullName>
    </submittedName>
</protein>
<dbReference type="EMBL" id="JAHRIO010031678">
    <property type="protein sequence ID" value="MEQ2168885.1"/>
    <property type="molecule type" value="Genomic_DNA"/>
</dbReference>
<sequence>MIIIGYQSTEGVTGDASLTIAREYITTANVATTASSFIYIFLRLNLRVLVLFRVESRGTVPVGTLVESKITHHSQATKTKEDGFR</sequence>
<name>A0ABV0NC73_9TELE</name>
<keyword evidence="2" id="KW-1185">Reference proteome</keyword>
<organism evidence="1 2">
    <name type="scientific">Goodea atripinnis</name>
    <dbReference type="NCBI Taxonomy" id="208336"/>
    <lineage>
        <taxon>Eukaryota</taxon>
        <taxon>Metazoa</taxon>
        <taxon>Chordata</taxon>
        <taxon>Craniata</taxon>
        <taxon>Vertebrata</taxon>
        <taxon>Euteleostomi</taxon>
        <taxon>Actinopterygii</taxon>
        <taxon>Neopterygii</taxon>
        <taxon>Teleostei</taxon>
        <taxon>Neoteleostei</taxon>
        <taxon>Acanthomorphata</taxon>
        <taxon>Ovalentaria</taxon>
        <taxon>Atherinomorphae</taxon>
        <taxon>Cyprinodontiformes</taxon>
        <taxon>Goodeidae</taxon>
        <taxon>Goodea</taxon>
    </lineage>
</organism>
<dbReference type="Proteomes" id="UP001476798">
    <property type="component" value="Unassembled WGS sequence"/>
</dbReference>
<reference evidence="1 2" key="1">
    <citation type="submission" date="2021-06" db="EMBL/GenBank/DDBJ databases">
        <authorList>
            <person name="Palmer J.M."/>
        </authorList>
    </citation>
    <scope>NUCLEOTIDE SEQUENCE [LARGE SCALE GENOMIC DNA]</scope>
    <source>
        <strain evidence="1 2">GA_2019</strain>
        <tissue evidence="1">Muscle</tissue>
    </source>
</reference>
<gene>
    <name evidence="1" type="ORF">GOODEAATRI_019239</name>
</gene>
<accession>A0ABV0NC73</accession>
<proteinExistence type="predicted"/>
<evidence type="ECO:0000313" key="1">
    <source>
        <dbReference type="EMBL" id="MEQ2168885.1"/>
    </source>
</evidence>
<comment type="caution">
    <text evidence="1">The sequence shown here is derived from an EMBL/GenBank/DDBJ whole genome shotgun (WGS) entry which is preliminary data.</text>
</comment>